<proteinExistence type="predicted"/>
<evidence type="ECO:0000313" key="4">
    <source>
        <dbReference type="WBParaSite" id="jg4714"/>
    </source>
</evidence>
<feature type="region of interest" description="Disordered" evidence="1">
    <location>
        <begin position="515"/>
        <end position="540"/>
    </location>
</feature>
<feature type="region of interest" description="Disordered" evidence="1">
    <location>
        <begin position="417"/>
        <end position="444"/>
    </location>
</feature>
<accession>A0A915EAW0</accession>
<evidence type="ECO:0000256" key="1">
    <source>
        <dbReference type="SAM" id="MobiDB-lite"/>
    </source>
</evidence>
<dbReference type="WBParaSite" id="jg4714">
    <property type="protein sequence ID" value="jg4714"/>
    <property type="gene ID" value="jg4714"/>
</dbReference>
<keyword evidence="2" id="KW-1133">Transmembrane helix</keyword>
<keyword evidence="2" id="KW-0472">Membrane</keyword>
<dbReference type="AlphaFoldDB" id="A0A915EAW0"/>
<evidence type="ECO:0000313" key="3">
    <source>
        <dbReference type="Proteomes" id="UP000887574"/>
    </source>
</evidence>
<name>A0A915EAW0_9BILA</name>
<evidence type="ECO:0000256" key="2">
    <source>
        <dbReference type="SAM" id="Phobius"/>
    </source>
</evidence>
<sequence>MGLSPTATAACTSSQITLLADQGRHQTIVKQSRKKKNSTLDHCSRRQLSISSFRCSSYLLLTSALLLLLNTSVFLNAHAFFLVQESTQRDCIDIVCKEDAFGSIKNILVAEDGQTPKECRACQQCTTNGFSVCAKPKSYISYTRRFSHDNRACECAHYIPKNCKLFGKGMPRVVEPNYKLYDLCYLSVIRKPPPPMATNELGDVFVTIEPFWLTDYWKSLKPKNLTLIYRFPVAKPEHCGEPATITNKSFDDLTSDFESTDQSAELAKPLEPEFICNSSFSISMYSEEENSNKKSAKSAHEDDNDYNENDVYDYENEELPPEVQFERDVFAGAKQSIFYYQIKLQRPNQLKFTAGAPASFEDINTIITSESITFDLKPEVYGVGAAGSKEANFSAQSFIIDRKSVENLNLVKPATTTTPRVTTKGRQRPTPITPKSANQWHTTTTTTEAPEQVGAGHHRIAKVDIIKHDQGDLPIHTNLETTTTAIVTSTNINAVADASGDLLPSSNIESTLNNMANLPESTTPSPSTKPSTSPPNYGLEKHLNSGGQYKMVRNVFVATLLLCALLVLCISAYRQGWLAHIFGNAASTSPDTKNVNGKEYQAANSNGDSNHKKS</sequence>
<feature type="region of interest" description="Disordered" evidence="1">
    <location>
        <begin position="588"/>
        <end position="614"/>
    </location>
</feature>
<dbReference type="Proteomes" id="UP000887574">
    <property type="component" value="Unplaced"/>
</dbReference>
<keyword evidence="2" id="KW-0812">Transmembrane</keyword>
<reference evidence="4" key="1">
    <citation type="submission" date="2022-11" db="UniProtKB">
        <authorList>
            <consortium name="WormBaseParasite"/>
        </authorList>
    </citation>
    <scope>IDENTIFICATION</scope>
</reference>
<protein>
    <submittedName>
        <fullName evidence="4">TNFR-Cys domain-containing protein</fullName>
    </submittedName>
</protein>
<feature type="transmembrane region" description="Helical" evidence="2">
    <location>
        <begin position="555"/>
        <end position="573"/>
    </location>
</feature>
<keyword evidence="3" id="KW-1185">Reference proteome</keyword>
<organism evidence="3 4">
    <name type="scientific">Ditylenchus dipsaci</name>
    <dbReference type="NCBI Taxonomy" id="166011"/>
    <lineage>
        <taxon>Eukaryota</taxon>
        <taxon>Metazoa</taxon>
        <taxon>Ecdysozoa</taxon>
        <taxon>Nematoda</taxon>
        <taxon>Chromadorea</taxon>
        <taxon>Rhabditida</taxon>
        <taxon>Tylenchina</taxon>
        <taxon>Tylenchomorpha</taxon>
        <taxon>Sphaerularioidea</taxon>
        <taxon>Anguinidae</taxon>
        <taxon>Anguininae</taxon>
        <taxon>Ditylenchus</taxon>
    </lineage>
</organism>
<feature type="compositionally biased region" description="Low complexity" evidence="1">
    <location>
        <begin position="521"/>
        <end position="535"/>
    </location>
</feature>